<protein>
    <submittedName>
        <fullName evidence="2">Uncharacterized protein</fullName>
    </submittedName>
</protein>
<reference evidence="2 3" key="1">
    <citation type="submission" date="2024-02" db="EMBL/GenBank/DDBJ databases">
        <title>A draft genome for the cacao thread blight pathogen Marasmius crinis-equi.</title>
        <authorList>
            <person name="Cohen S.P."/>
            <person name="Baruah I.K."/>
            <person name="Amoako-Attah I."/>
            <person name="Bukari Y."/>
            <person name="Meinhardt L.W."/>
            <person name="Bailey B.A."/>
        </authorList>
    </citation>
    <scope>NUCLEOTIDE SEQUENCE [LARGE SCALE GENOMIC DNA]</scope>
    <source>
        <strain evidence="2 3">GH-76</strain>
    </source>
</reference>
<proteinExistence type="predicted"/>
<sequence length="369" mass="42829">MIIESSSIQSRRLLQPIPFMNMLKFRIQPLLRTRAKPKSYAKLARKRSVPSITLPPTRLPPPRRKRVNTNMKVVKPTFPTGTTAKVEVSLVCAVPVDARIKEPPPTATNVPTRVGTPEALTRANIPDAPTRPSAPEPELPLPTQVLRVTIDDLYKAARRTIASKNATPADKAILEKLRRATWRHNLIAGVKSIQKQIQNFDCEENARIMAERHKRLEEHEKWKWEVVQNKQRWAKLIEMAKEGHKVKMNPPKEYLERWKLYDEFWAAFDTGRVSGVVPFEMIPWPTQDVDSMEVEDYELFILSPARPGYEVLSWYERVLDERRRWDVENVKKKVVPYVGDDIKERVVKCAEELLKYLDVLVDKYTRCDH</sequence>
<organism evidence="2 3">
    <name type="scientific">Marasmius crinis-equi</name>
    <dbReference type="NCBI Taxonomy" id="585013"/>
    <lineage>
        <taxon>Eukaryota</taxon>
        <taxon>Fungi</taxon>
        <taxon>Dikarya</taxon>
        <taxon>Basidiomycota</taxon>
        <taxon>Agaricomycotina</taxon>
        <taxon>Agaricomycetes</taxon>
        <taxon>Agaricomycetidae</taxon>
        <taxon>Agaricales</taxon>
        <taxon>Marasmiineae</taxon>
        <taxon>Marasmiaceae</taxon>
        <taxon>Marasmius</taxon>
    </lineage>
</organism>
<evidence type="ECO:0000256" key="1">
    <source>
        <dbReference type="SAM" id="MobiDB-lite"/>
    </source>
</evidence>
<name>A0ABR3FJ73_9AGAR</name>
<keyword evidence="3" id="KW-1185">Reference proteome</keyword>
<evidence type="ECO:0000313" key="2">
    <source>
        <dbReference type="EMBL" id="KAL0575419.1"/>
    </source>
</evidence>
<accession>A0ABR3FJ73</accession>
<dbReference type="Proteomes" id="UP001465976">
    <property type="component" value="Unassembled WGS sequence"/>
</dbReference>
<comment type="caution">
    <text evidence="2">The sequence shown here is derived from an EMBL/GenBank/DDBJ whole genome shotgun (WGS) entry which is preliminary data.</text>
</comment>
<gene>
    <name evidence="2" type="ORF">V5O48_006559</name>
</gene>
<feature type="region of interest" description="Disordered" evidence="1">
    <location>
        <begin position="38"/>
        <end position="65"/>
    </location>
</feature>
<dbReference type="EMBL" id="JBAHYK010000306">
    <property type="protein sequence ID" value="KAL0575419.1"/>
    <property type="molecule type" value="Genomic_DNA"/>
</dbReference>
<evidence type="ECO:0000313" key="3">
    <source>
        <dbReference type="Proteomes" id="UP001465976"/>
    </source>
</evidence>
<feature type="compositionally biased region" description="Basic residues" evidence="1">
    <location>
        <begin position="38"/>
        <end position="48"/>
    </location>
</feature>